<dbReference type="InterPro" id="IPR050312">
    <property type="entry name" value="IolE/XylAMocC-like"/>
</dbReference>
<feature type="domain" description="Xylose isomerase-like TIM barrel" evidence="2">
    <location>
        <begin position="110"/>
        <end position="345"/>
    </location>
</feature>
<dbReference type="PANTHER" id="PTHR12110">
    <property type="entry name" value="HYDROXYPYRUVATE ISOMERASE"/>
    <property type="match status" value="1"/>
</dbReference>
<keyword evidence="1" id="KW-0732">Signal</keyword>
<dbReference type="InterPro" id="IPR036237">
    <property type="entry name" value="Xyl_isomerase-like_sf"/>
</dbReference>
<evidence type="ECO:0000313" key="3">
    <source>
        <dbReference type="EMBL" id="RED97935.1"/>
    </source>
</evidence>
<name>A0A3D9L1M2_MARFU</name>
<organism evidence="3 4">
    <name type="scientific">Marinoscillum furvescens DSM 4134</name>
    <dbReference type="NCBI Taxonomy" id="1122208"/>
    <lineage>
        <taxon>Bacteria</taxon>
        <taxon>Pseudomonadati</taxon>
        <taxon>Bacteroidota</taxon>
        <taxon>Cytophagia</taxon>
        <taxon>Cytophagales</taxon>
        <taxon>Reichenbachiellaceae</taxon>
        <taxon>Marinoscillum</taxon>
    </lineage>
</organism>
<dbReference type="PROSITE" id="PS51257">
    <property type="entry name" value="PROKAR_LIPOPROTEIN"/>
    <property type="match status" value="1"/>
</dbReference>
<comment type="caution">
    <text evidence="3">The sequence shown here is derived from an EMBL/GenBank/DDBJ whole genome shotgun (WGS) entry which is preliminary data.</text>
</comment>
<gene>
    <name evidence="3" type="ORF">C7460_11176</name>
</gene>
<protein>
    <submittedName>
        <fullName evidence="3">Sugar phosphate isomerase/epimerase</fullName>
    </submittedName>
</protein>
<proteinExistence type="predicted"/>
<dbReference type="Gene3D" id="3.20.20.150">
    <property type="entry name" value="Divalent-metal-dependent TIM barrel enzymes"/>
    <property type="match status" value="1"/>
</dbReference>
<dbReference type="GO" id="GO:0016853">
    <property type="term" value="F:isomerase activity"/>
    <property type="evidence" value="ECO:0007669"/>
    <property type="project" value="UniProtKB-KW"/>
</dbReference>
<dbReference type="EMBL" id="QREG01000011">
    <property type="protein sequence ID" value="RED97935.1"/>
    <property type="molecule type" value="Genomic_DNA"/>
</dbReference>
<dbReference type="AlphaFoldDB" id="A0A3D9L1M2"/>
<dbReference type="Proteomes" id="UP000256779">
    <property type="component" value="Unassembled WGS sequence"/>
</dbReference>
<evidence type="ECO:0000256" key="1">
    <source>
        <dbReference type="SAM" id="SignalP"/>
    </source>
</evidence>
<dbReference type="InterPro" id="IPR013022">
    <property type="entry name" value="Xyl_isomerase-like_TIM-brl"/>
</dbReference>
<dbReference type="OrthoDB" id="1114629at2"/>
<feature type="chain" id="PRO_5017727113" evidence="1">
    <location>
        <begin position="31"/>
        <end position="350"/>
    </location>
</feature>
<accession>A0A3D9L1M2</accession>
<keyword evidence="4" id="KW-1185">Reference proteome</keyword>
<sequence>MNHNRRKTLKHIGMTGAGLAVLGSSGIMSACSGSTNKNQTTETPKEDATASAGSLFFSISLAQWSLNRSFFGASRQLSWAEFGERLQSDPDSLLQGELDPINFPTIAKNQFGIDAVEYVNTFYFGKAKDANFWKEMRKRCDDAGVSSLLIMCDAEGSLGDLDEKARVQAVENHYKWVDHAKTLGCHSIRVNAAGNGTAEEVKTSAIDGLGRLTEYGAKTGINIIVENHGGYSSNGQWLSEVIQGVGSEYCGTLPDFGNFCIERGEDGCANEYDRYQGVKELMPFAKGVSAKSHGFDANGAEIHTDYEKMMAIVKAAGFTGHVGVEYEGDELSEAEGILATIKLLERVGEI</sequence>
<feature type="signal peptide" evidence="1">
    <location>
        <begin position="1"/>
        <end position="30"/>
    </location>
</feature>
<reference evidence="3 4" key="1">
    <citation type="submission" date="2018-07" db="EMBL/GenBank/DDBJ databases">
        <title>Genomic Encyclopedia of Type Strains, Phase IV (KMG-IV): sequencing the most valuable type-strain genomes for metagenomic binning, comparative biology and taxonomic classification.</title>
        <authorList>
            <person name="Goeker M."/>
        </authorList>
    </citation>
    <scope>NUCLEOTIDE SEQUENCE [LARGE SCALE GENOMIC DNA]</scope>
    <source>
        <strain evidence="3 4">DSM 4134</strain>
    </source>
</reference>
<dbReference type="SUPFAM" id="SSF51658">
    <property type="entry name" value="Xylose isomerase-like"/>
    <property type="match status" value="1"/>
</dbReference>
<evidence type="ECO:0000313" key="4">
    <source>
        <dbReference type="Proteomes" id="UP000256779"/>
    </source>
</evidence>
<evidence type="ECO:0000259" key="2">
    <source>
        <dbReference type="Pfam" id="PF01261"/>
    </source>
</evidence>
<dbReference type="RefSeq" id="WP_115868462.1">
    <property type="nucleotide sequence ID" value="NZ_QREG01000011.1"/>
</dbReference>
<dbReference type="PANTHER" id="PTHR12110:SF53">
    <property type="entry name" value="BLR5974 PROTEIN"/>
    <property type="match status" value="1"/>
</dbReference>
<dbReference type="Pfam" id="PF01261">
    <property type="entry name" value="AP_endonuc_2"/>
    <property type="match status" value="1"/>
</dbReference>
<keyword evidence="3" id="KW-0413">Isomerase</keyword>